<keyword evidence="2" id="KW-1185">Reference proteome</keyword>
<proteinExistence type="predicted"/>
<gene>
    <name evidence="1" type="ORF">QR685DRAFT_567824</name>
</gene>
<reference evidence="1 2" key="1">
    <citation type="submission" date="2023-09" db="EMBL/GenBank/DDBJ databases">
        <title>Multi-omics analysis of a traditional fermented food reveals byproduct-associated fungal strains for waste-to-food upcycling.</title>
        <authorList>
            <consortium name="Lawrence Berkeley National Laboratory"/>
            <person name="Rekdal V.M."/>
            <person name="Villalobos-Escobedo J.M."/>
            <person name="Rodriguez-Valeron N."/>
            <person name="Garcia M.O."/>
            <person name="Vasquez D.P."/>
            <person name="Damayanti I."/>
            <person name="Sorensen P.M."/>
            <person name="Baidoo E.E."/>
            <person name="De Carvalho A.C."/>
            <person name="Riley R."/>
            <person name="Lipzen A."/>
            <person name="He G."/>
            <person name="Yan M."/>
            <person name="Haridas S."/>
            <person name="Daum C."/>
            <person name="Yoshinaga Y."/>
            <person name="Ng V."/>
            <person name="Grigoriev I.V."/>
            <person name="Munk R."/>
            <person name="Nuraida L."/>
            <person name="Wijaya C.H."/>
            <person name="Morales P.-C."/>
            <person name="Keasling J.D."/>
        </authorList>
    </citation>
    <scope>NUCLEOTIDE SEQUENCE [LARGE SCALE GENOMIC DNA]</scope>
    <source>
        <strain evidence="1 2">FGSC 2613</strain>
    </source>
</reference>
<dbReference type="EMBL" id="JAVLET010000001">
    <property type="protein sequence ID" value="KAL0474943.1"/>
    <property type="molecule type" value="Genomic_DNA"/>
</dbReference>
<protein>
    <submittedName>
        <fullName evidence="1">Uncharacterized protein</fullName>
    </submittedName>
</protein>
<sequence>MSCMRCSFLLIPFSSPTETEARLPSESGENQVTLSFCIQCKIKPRVISTLMVETRSQLELHHCNGVQEKYLLARVTLEKGRMEKHGENSHHQLIGKNFSLEIFFNTSLGISRSKR</sequence>
<accession>A0ABR3DRM4</accession>
<comment type="caution">
    <text evidence="1">The sequence shown here is derived from an EMBL/GenBank/DDBJ whole genome shotgun (WGS) entry which is preliminary data.</text>
</comment>
<evidence type="ECO:0000313" key="2">
    <source>
        <dbReference type="Proteomes" id="UP001451303"/>
    </source>
</evidence>
<evidence type="ECO:0000313" key="1">
    <source>
        <dbReference type="EMBL" id="KAL0474943.1"/>
    </source>
</evidence>
<name>A0ABR3DRM4_NEUIN</name>
<dbReference type="Proteomes" id="UP001451303">
    <property type="component" value="Unassembled WGS sequence"/>
</dbReference>
<organism evidence="1 2">
    <name type="scientific">Neurospora intermedia</name>
    <dbReference type="NCBI Taxonomy" id="5142"/>
    <lineage>
        <taxon>Eukaryota</taxon>
        <taxon>Fungi</taxon>
        <taxon>Dikarya</taxon>
        <taxon>Ascomycota</taxon>
        <taxon>Pezizomycotina</taxon>
        <taxon>Sordariomycetes</taxon>
        <taxon>Sordariomycetidae</taxon>
        <taxon>Sordariales</taxon>
        <taxon>Sordariaceae</taxon>
        <taxon>Neurospora</taxon>
    </lineage>
</organism>